<dbReference type="EMBL" id="VZQQ01000054">
    <property type="protein sequence ID" value="MBC8751426.1"/>
    <property type="molecule type" value="Genomic_DNA"/>
</dbReference>
<accession>A0ABR7PYQ8</accession>
<protein>
    <submittedName>
        <fullName evidence="6">Tyrosine-type recombinase/integrase</fullName>
    </submittedName>
</protein>
<dbReference type="InterPro" id="IPR050090">
    <property type="entry name" value="Tyrosine_recombinase_XerCD"/>
</dbReference>
<dbReference type="Gene3D" id="1.10.150.130">
    <property type="match status" value="1"/>
</dbReference>
<comment type="caution">
    <text evidence="6">The sequence shown here is derived from an EMBL/GenBank/DDBJ whole genome shotgun (WGS) entry which is preliminary data.</text>
</comment>
<name>A0ABR7PYQ8_9BURK</name>
<reference evidence="6 7" key="1">
    <citation type="submission" date="2019-09" db="EMBL/GenBank/DDBJ databases">
        <title>Paraburkholderia podalyriae sp. nov., A South African Podalyria-associated rhizobium.</title>
        <authorList>
            <person name="Mavima L."/>
            <person name="Beukes C.W."/>
            <person name="Palmer M."/>
            <person name="De Meyer S.E."/>
            <person name="James E.K."/>
            <person name="Maluk M."/>
            <person name="Avontuur J.R."/>
            <person name="Chan W.Y."/>
            <person name="Venter S.N."/>
            <person name="Steenkamp E.T."/>
        </authorList>
    </citation>
    <scope>NUCLEOTIDE SEQUENCE [LARGE SCALE GENOMIC DNA]</scope>
    <source>
        <strain evidence="6 7">WC7.3b</strain>
    </source>
</reference>
<dbReference type="SUPFAM" id="SSF56349">
    <property type="entry name" value="DNA breaking-rejoining enzymes"/>
    <property type="match status" value="1"/>
</dbReference>
<dbReference type="RefSeq" id="WP_187638354.1">
    <property type="nucleotide sequence ID" value="NZ_VZQQ01000054.1"/>
</dbReference>
<proteinExistence type="inferred from homology"/>
<evidence type="ECO:0000313" key="6">
    <source>
        <dbReference type="EMBL" id="MBC8751426.1"/>
    </source>
</evidence>
<dbReference type="Pfam" id="PF00589">
    <property type="entry name" value="Phage_integrase"/>
    <property type="match status" value="1"/>
</dbReference>
<dbReference type="InterPro" id="IPR010998">
    <property type="entry name" value="Integrase_recombinase_N"/>
</dbReference>
<dbReference type="Proteomes" id="UP000736373">
    <property type="component" value="Unassembled WGS sequence"/>
</dbReference>
<evidence type="ECO:0000256" key="3">
    <source>
        <dbReference type="ARBA" id="ARBA00023125"/>
    </source>
</evidence>
<sequence length="391" mass="45154">MAGEHFRKIIQRAERLTDFYVHVRKSQYPAEITIYDDRGRIVSLATRWLADVEYTNACGSRETFARYVIYLLRWMRRSGSLVRLSVDEALRTLTRNHIKAWIDDSSDSKKLKASTIHQRESVIAAFIEWMEKNHIRDETDTPYRSGKLITKDSHNGLPQAISEEKFIRLLNGYHNESERCMLHGMYDTGMRISEICRLRNRDLPDEHDFDGKKGLLPIRIQGSKGRGGHLVERNSIISLPLLARIRKYHNSDPAYVRRYPRRHDPDNLVFLSATGKELSRPNVHKQLKRAAGRAGLNPESVRTHTPRHSFSFEVLMAHDLAAETGTRYVMLTTLLGHRDPNSTKVYSRVHPEVLEAMRTELFSKYEAACRIAEATTLAPLKHTEKRGHKTC</sequence>
<evidence type="ECO:0000259" key="5">
    <source>
        <dbReference type="PROSITE" id="PS51898"/>
    </source>
</evidence>
<dbReference type="PANTHER" id="PTHR30349">
    <property type="entry name" value="PHAGE INTEGRASE-RELATED"/>
    <property type="match status" value="1"/>
</dbReference>
<keyword evidence="2" id="KW-0229">DNA integration</keyword>
<evidence type="ECO:0000256" key="1">
    <source>
        <dbReference type="ARBA" id="ARBA00008857"/>
    </source>
</evidence>
<evidence type="ECO:0000256" key="2">
    <source>
        <dbReference type="ARBA" id="ARBA00022908"/>
    </source>
</evidence>
<dbReference type="InterPro" id="IPR013762">
    <property type="entry name" value="Integrase-like_cat_sf"/>
</dbReference>
<dbReference type="Gene3D" id="1.10.443.10">
    <property type="entry name" value="Intergrase catalytic core"/>
    <property type="match status" value="1"/>
</dbReference>
<keyword evidence="3" id="KW-0238">DNA-binding</keyword>
<evidence type="ECO:0000313" key="7">
    <source>
        <dbReference type="Proteomes" id="UP000736373"/>
    </source>
</evidence>
<gene>
    <name evidence="6" type="ORF">F6X42_34300</name>
</gene>
<comment type="similarity">
    <text evidence="1">Belongs to the 'phage' integrase family.</text>
</comment>
<dbReference type="PROSITE" id="PS51898">
    <property type="entry name" value="TYR_RECOMBINASE"/>
    <property type="match status" value="1"/>
</dbReference>
<dbReference type="InterPro" id="IPR011010">
    <property type="entry name" value="DNA_brk_join_enz"/>
</dbReference>
<organism evidence="6 7">
    <name type="scientific">Paraburkholderia podalyriae</name>
    <dbReference type="NCBI Taxonomy" id="1938811"/>
    <lineage>
        <taxon>Bacteria</taxon>
        <taxon>Pseudomonadati</taxon>
        <taxon>Pseudomonadota</taxon>
        <taxon>Betaproteobacteria</taxon>
        <taxon>Burkholderiales</taxon>
        <taxon>Burkholderiaceae</taxon>
        <taxon>Paraburkholderia</taxon>
    </lineage>
</organism>
<dbReference type="InterPro" id="IPR002104">
    <property type="entry name" value="Integrase_catalytic"/>
</dbReference>
<feature type="domain" description="Tyr recombinase" evidence="5">
    <location>
        <begin position="156"/>
        <end position="359"/>
    </location>
</feature>
<keyword evidence="4" id="KW-0233">DNA recombination</keyword>
<evidence type="ECO:0000256" key="4">
    <source>
        <dbReference type="ARBA" id="ARBA00023172"/>
    </source>
</evidence>
<dbReference type="PANTHER" id="PTHR30349:SF64">
    <property type="entry name" value="PROPHAGE INTEGRASE INTD-RELATED"/>
    <property type="match status" value="1"/>
</dbReference>
<keyword evidence="7" id="KW-1185">Reference proteome</keyword>